<name>A0A413UV68_BACSE</name>
<dbReference type="EMBL" id="QSGN01000061">
    <property type="protein sequence ID" value="RHB23496.1"/>
    <property type="molecule type" value="Genomic_DNA"/>
</dbReference>
<sequence length="90" mass="10851">MNVYEAINEMRACTKRGECFSFSFMSYSYERRKSNGVVRVEHAQLRKQSRKEHNRFADYMLNFIDMDTLEYGICWQPLLLEFNGHELELK</sequence>
<evidence type="ECO:0000313" key="1">
    <source>
        <dbReference type="EMBL" id="RHB23496.1"/>
    </source>
</evidence>
<organism evidence="1 2">
    <name type="scientific">Bacteroides stercoris</name>
    <dbReference type="NCBI Taxonomy" id="46506"/>
    <lineage>
        <taxon>Bacteria</taxon>
        <taxon>Pseudomonadati</taxon>
        <taxon>Bacteroidota</taxon>
        <taxon>Bacteroidia</taxon>
        <taxon>Bacteroidales</taxon>
        <taxon>Bacteroidaceae</taxon>
        <taxon>Bacteroides</taxon>
    </lineage>
</organism>
<dbReference type="RefSeq" id="WP_117907843.1">
    <property type="nucleotide sequence ID" value="NZ_JAQNVU010000038.1"/>
</dbReference>
<proteinExistence type="predicted"/>
<dbReference type="AlphaFoldDB" id="A0A413UV68"/>
<reference evidence="1 2" key="1">
    <citation type="submission" date="2018-08" db="EMBL/GenBank/DDBJ databases">
        <title>A genome reference for cultivated species of the human gut microbiota.</title>
        <authorList>
            <person name="Zou Y."/>
            <person name="Xue W."/>
            <person name="Luo G."/>
        </authorList>
    </citation>
    <scope>NUCLEOTIDE SEQUENCE [LARGE SCALE GENOMIC DNA]</scope>
    <source>
        <strain evidence="1 2">AM40-34</strain>
    </source>
</reference>
<comment type="caution">
    <text evidence="1">The sequence shown here is derived from an EMBL/GenBank/DDBJ whole genome shotgun (WGS) entry which is preliminary data.</text>
</comment>
<gene>
    <name evidence="1" type="ORF">DW889_16010</name>
</gene>
<protein>
    <submittedName>
        <fullName evidence="1">Uncharacterized protein</fullName>
    </submittedName>
</protein>
<evidence type="ECO:0000313" key="2">
    <source>
        <dbReference type="Proteomes" id="UP000283482"/>
    </source>
</evidence>
<dbReference type="Proteomes" id="UP000283482">
    <property type="component" value="Unassembled WGS sequence"/>
</dbReference>
<accession>A0A413UV68</accession>